<keyword evidence="2" id="KW-0689">Ribosomal protein</keyword>
<evidence type="ECO:0000256" key="4">
    <source>
        <dbReference type="ARBA" id="ARBA00035228"/>
    </source>
</evidence>
<sequence>MYQAKNKTTVPLRKGKYSKVRVIWGKVTREHGNSGVVRAKFQKNLPAKAMGRRVRIMLWPSLI</sequence>
<dbReference type="HOGENOM" id="CLU_100745_5_1_1"/>
<dbReference type="STRING" id="32264.T1K0Q3"/>
<evidence type="ECO:0000256" key="3">
    <source>
        <dbReference type="ARBA" id="ARBA00023274"/>
    </source>
</evidence>
<dbReference type="PANTHER" id="PTHR10902">
    <property type="entry name" value="60S RIBOSOMAL PROTEIN L35A"/>
    <property type="match status" value="1"/>
</dbReference>
<dbReference type="Pfam" id="PF01247">
    <property type="entry name" value="Ribosomal_L35Ae"/>
    <property type="match status" value="1"/>
</dbReference>
<accession>T1K0Q3</accession>
<evidence type="ECO:0000313" key="6">
    <source>
        <dbReference type="EnsemblMetazoa" id="tetur03g08620.1"/>
    </source>
</evidence>
<dbReference type="SUPFAM" id="SSF50447">
    <property type="entry name" value="Translation proteins"/>
    <property type="match status" value="1"/>
</dbReference>
<dbReference type="Proteomes" id="UP000015104">
    <property type="component" value="Unassembled WGS sequence"/>
</dbReference>
<organism evidence="6 7">
    <name type="scientific">Tetranychus urticae</name>
    <name type="common">Two-spotted spider mite</name>
    <dbReference type="NCBI Taxonomy" id="32264"/>
    <lineage>
        <taxon>Eukaryota</taxon>
        <taxon>Metazoa</taxon>
        <taxon>Ecdysozoa</taxon>
        <taxon>Arthropoda</taxon>
        <taxon>Chelicerata</taxon>
        <taxon>Arachnida</taxon>
        <taxon>Acari</taxon>
        <taxon>Acariformes</taxon>
        <taxon>Trombidiformes</taxon>
        <taxon>Prostigmata</taxon>
        <taxon>Eleutherengona</taxon>
        <taxon>Raphignathae</taxon>
        <taxon>Tetranychoidea</taxon>
        <taxon>Tetranychidae</taxon>
        <taxon>Tetranychus</taxon>
    </lineage>
</organism>
<dbReference type="Gene3D" id="2.40.10.190">
    <property type="entry name" value="translation elongation factor selb, chain A, domain 4"/>
    <property type="match status" value="1"/>
</dbReference>
<dbReference type="GO" id="GO:0006412">
    <property type="term" value="P:translation"/>
    <property type="evidence" value="ECO:0007669"/>
    <property type="project" value="InterPro"/>
</dbReference>
<keyword evidence="7" id="KW-1185">Reference proteome</keyword>
<dbReference type="InterPro" id="IPR038661">
    <property type="entry name" value="Ribosomal_eL33_sf"/>
</dbReference>
<dbReference type="InterPro" id="IPR009000">
    <property type="entry name" value="Transl_B-barrel_sf"/>
</dbReference>
<dbReference type="PROSITE" id="PS01105">
    <property type="entry name" value="RIBOSOMAL_L35AE"/>
    <property type="match status" value="1"/>
</dbReference>
<proteinExistence type="inferred from homology"/>
<evidence type="ECO:0000256" key="2">
    <source>
        <dbReference type="ARBA" id="ARBA00022980"/>
    </source>
</evidence>
<evidence type="ECO:0000256" key="5">
    <source>
        <dbReference type="ARBA" id="ARBA00035530"/>
    </source>
</evidence>
<dbReference type="GO" id="GO:0005840">
    <property type="term" value="C:ribosome"/>
    <property type="evidence" value="ECO:0007669"/>
    <property type="project" value="UniProtKB-KW"/>
</dbReference>
<dbReference type="GO" id="GO:1990904">
    <property type="term" value="C:ribonucleoprotein complex"/>
    <property type="evidence" value="ECO:0007669"/>
    <property type="project" value="UniProtKB-KW"/>
</dbReference>
<evidence type="ECO:0000256" key="1">
    <source>
        <dbReference type="ARBA" id="ARBA00009269"/>
    </source>
</evidence>
<dbReference type="InterPro" id="IPR018266">
    <property type="entry name" value="Ribosomal_eL33_CS"/>
</dbReference>
<name>T1K0Q3_TETUR</name>
<dbReference type="eggNOG" id="KOG0887">
    <property type="taxonomic scope" value="Eukaryota"/>
</dbReference>
<dbReference type="EnsemblMetazoa" id="tetur03g08620.1">
    <property type="protein sequence ID" value="tetur03g08620.1"/>
    <property type="gene ID" value="tetur03g08620"/>
</dbReference>
<reference evidence="7" key="1">
    <citation type="submission" date="2011-08" db="EMBL/GenBank/DDBJ databases">
        <authorList>
            <person name="Rombauts S."/>
        </authorList>
    </citation>
    <scope>NUCLEOTIDE SEQUENCE</scope>
    <source>
        <strain evidence="7">London</strain>
    </source>
</reference>
<evidence type="ECO:0000313" key="7">
    <source>
        <dbReference type="Proteomes" id="UP000015104"/>
    </source>
</evidence>
<keyword evidence="3" id="KW-0687">Ribonucleoprotein</keyword>
<reference evidence="6" key="2">
    <citation type="submission" date="2015-06" db="UniProtKB">
        <authorList>
            <consortium name="EnsemblMetazoa"/>
        </authorList>
    </citation>
    <scope>IDENTIFICATION</scope>
</reference>
<comment type="similarity">
    <text evidence="1">Belongs to the eukaryotic ribosomal protein eL33 family.</text>
</comment>
<dbReference type="GO" id="GO:0003735">
    <property type="term" value="F:structural constituent of ribosome"/>
    <property type="evidence" value="ECO:0007669"/>
    <property type="project" value="InterPro"/>
</dbReference>
<dbReference type="AlphaFoldDB" id="T1K0Q3"/>
<dbReference type="EMBL" id="CAEY01001145">
    <property type="status" value="NOT_ANNOTATED_CDS"/>
    <property type="molecule type" value="Genomic_DNA"/>
</dbReference>
<protein>
    <recommendedName>
        <fullName evidence="4">Large ribosomal subunit protein eL33</fullName>
    </recommendedName>
    <alternativeName>
        <fullName evidence="5">60S ribosomal protein L35a</fullName>
    </alternativeName>
</protein>
<dbReference type="InterPro" id="IPR001780">
    <property type="entry name" value="Ribosomal_eL33"/>
</dbReference>